<evidence type="ECO:0000313" key="1">
    <source>
        <dbReference type="EMBL" id="PXA04005.1"/>
    </source>
</evidence>
<accession>A0A317ZEW4</accession>
<dbReference type="EMBL" id="QHJQ01000005">
    <property type="protein sequence ID" value="PXA04005.1"/>
    <property type="molecule type" value="Genomic_DNA"/>
</dbReference>
<comment type="caution">
    <text evidence="1">The sequence shown here is derived from an EMBL/GenBank/DDBJ whole genome shotgun (WGS) entry which is preliminary data.</text>
</comment>
<gene>
    <name evidence="1" type="ORF">DDZ13_08140</name>
</gene>
<dbReference type="OrthoDB" id="1091929at2"/>
<dbReference type="RefSeq" id="WP_110130952.1">
    <property type="nucleotide sequence ID" value="NZ_QHJQ01000005.1"/>
</dbReference>
<name>A0A317ZEW4_9BACT</name>
<proteinExistence type="predicted"/>
<evidence type="ECO:0000313" key="2">
    <source>
        <dbReference type="Proteomes" id="UP000247099"/>
    </source>
</evidence>
<reference evidence="1 2" key="1">
    <citation type="submission" date="2018-05" db="EMBL/GenBank/DDBJ databases">
        <title>Coraliomargarita sinensis sp. nov., isolated from a marine solar saltern.</title>
        <authorList>
            <person name="Zhou L.Y."/>
        </authorList>
    </citation>
    <scope>NUCLEOTIDE SEQUENCE [LARGE SCALE GENOMIC DNA]</scope>
    <source>
        <strain evidence="1 2">WN38</strain>
    </source>
</reference>
<dbReference type="Proteomes" id="UP000247099">
    <property type="component" value="Unassembled WGS sequence"/>
</dbReference>
<organism evidence="1 2">
    <name type="scientific">Coraliomargarita sinensis</name>
    <dbReference type="NCBI Taxonomy" id="2174842"/>
    <lineage>
        <taxon>Bacteria</taxon>
        <taxon>Pseudomonadati</taxon>
        <taxon>Verrucomicrobiota</taxon>
        <taxon>Opitutia</taxon>
        <taxon>Puniceicoccales</taxon>
        <taxon>Coraliomargaritaceae</taxon>
        <taxon>Coraliomargarita</taxon>
    </lineage>
</organism>
<keyword evidence="2" id="KW-1185">Reference proteome</keyword>
<dbReference type="AlphaFoldDB" id="A0A317ZEW4"/>
<sequence>MSQPIQNSIGRLSPTVIHDSLIEKTVEFIWDCLTPWRDDPERNFVEAEEDLNAQFHNFIQARATADFPMVMFQHEQRQEGQRRVDISVKPTSPTIIEGRRYSNYDPFIVIEGKRLPAPSRSREREYVTGVDKVSGGIQRFKEGLHGKEHDLAIILGYLQDGEAASWFAAINSWIADLSRSDAKKWKDSEALESFQDSNPKYRMLSTHGRNKGCRSQSIQLLHFWIQFS</sequence>
<protein>
    <submittedName>
        <fullName evidence="1">Uncharacterized protein</fullName>
    </submittedName>
</protein>
<dbReference type="InParanoid" id="A0A317ZEW4"/>